<gene>
    <name evidence="1" type="ORF">A3C07_00860</name>
</gene>
<evidence type="ECO:0000313" key="2">
    <source>
        <dbReference type="Proteomes" id="UP000179023"/>
    </source>
</evidence>
<dbReference type="Proteomes" id="UP000179023">
    <property type="component" value="Unassembled WGS sequence"/>
</dbReference>
<organism evidence="1 2">
    <name type="scientific">Candidatus Sungbacteria bacterium RIFCSPHIGHO2_02_FULL_47_11</name>
    <dbReference type="NCBI Taxonomy" id="1802270"/>
    <lineage>
        <taxon>Bacteria</taxon>
        <taxon>Candidatus Sungiibacteriota</taxon>
    </lineage>
</organism>
<name>A0A1G2KR38_9BACT</name>
<protein>
    <submittedName>
        <fullName evidence="1">Uncharacterized protein</fullName>
    </submittedName>
</protein>
<reference evidence="1 2" key="1">
    <citation type="journal article" date="2016" name="Nat. Commun.">
        <title>Thousands of microbial genomes shed light on interconnected biogeochemical processes in an aquifer system.</title>
        <authorList>
            <person name="Anantharaman K."/>
            <person name="Brown C.T."/>
            <person name="Hug L.A."/>
            <person name="Sharon I."/>
            <person name="Castelle C.J."/>
            <person name="Probst A.J."/>
            <person name="Thomas B.C."/>
            <person name="Singh A."/>
            <person name="Wilkins M.J."/>
            <person name="Karaoz U."/>
            <person name="Brodie E.L."/>
            <person name="Williams K.H."/>
            <person name="Hubbard S.S."/>
            <person name="Banfield J.F."/>
        </authorList>
    </citation>
    <scope>NUCLEOTIDE SEQUENCE [LARGE SCALE GENOMIC DNA]</scope>
</reference>
<accession>A0A1G2KR38</accession>
<evidence type="ECO:0000313" key="1">
    <source>
        <dbReference type="EMBL" id="OHA00941.1"/>
    </source>
</evidence>
<proteinExistence type="predicted"/>
<comment type="caution">
    <text evidence="1">The sequence shown here is derived from an EMBL/GenBank/DDBJ whole genome shotgun (WGS) entry which is preliminary data.</text>
</comment>
<dbReference type="AlphaFoldDB" id="A0A1G2KR38"/>
<dbReference type="EMBL" id="MHQI01000002">
    <property type="protein sequence ID" value="OHA00941.1"/>
    <property type="molecule type" value="Genomic_DNA"/>
</dbReference>
<sequence length="70" mass="8378">MIKAMIRRYKFLKAVFGLWSLLLFVYQFPRDNNREEEEKQKHDAMLKAFEFEKASPNPNMHFFVSCGGFV</sequence>